<evidence type="ECO:0000313" key="1">
    <source>
        <dbReference type="EMBL" id="EEP67562.1"/>
    </source>
</evidence>
<dbReference type="Proteomes" id="UP000003009">
    <property type="component" value="Unassembled WGS sequence"/>
</dbReference>
<evidence type="ECO:0000313" key="2">
    <source>
        <dbReference type="Proteomes" id="UP000003009"/>
    </source>
</evidence>
<organism evidence="1 2">
    <name type="scientific">Kingella oralis ATCC 51147</name>
    <dbReference type="NCBI Taxonomy" id="629741"/>
    <lineage>
        <taxon>Bacteria</taxon>
        <taxon>Pseudomonadati</taxon>
        <taxon>Pseudomonadota</taxon>
        <taxon>Betaproteobacteria</taxon>
        <taxon>Neisseriales</taxon>
        <taxon>Neisseriaceae</taxon>
        <taxon>Kingella</taxon>
    </lineage>
</organism>
<accession>C4GIE0</accession>
<gene>
    <name evidence="1" type="ORF">GCWU000324_01810</name>
</gene>
<dbReference type="HOGENOM" id="CLU_113765_0_0_4"/>
<name>C4GIE0_9NEIS</name>
<reference evidence="1" key="1">
    <citation type="submission" date="2009-04" db="EMBL/GenBank/DDBJ databases">
        <authorList>
            <person name="Weinstock G."/>
            <person name="Sodergren E."/>
            <person name="Clifton S."/>
            <person name="Fulton L."/>
            <person name="Fulton B."/>
            <person name="Courtney L."/>
            <person name="Fronick C."/>
            <person name="Harrison M."/>
            <person name="Strong C."/>
            <person name="Farmer C."/>
            <person name="Delahaunty K."/>
            <person name="Markovic C."/>
            <person name="Hall O."/>
            <person name="Minx P."/>
            <person name="Tomlinson C."/>
            <person name="Mitreva M."/>
            <person name="Nelson J."/>
            <person name="Hou S."/>
            <person name="Wollam A."/>
            <person name="Pepin K.H."/>
            <person name="Johnson M."/>
            <person name="Bhonagiri V."/>
            <person name="Nash W.E."/>
            <person name="Warren W."/>
            <person name="Chinwalla A."/>
            <person name="Mardis E.R."/>
            <person name="Wilson R.K."/>
        </authorList>
    </citation>
    <scope>NUCLEOTIDE SEQUENCE [LARGE SCALE GENOMIC DNA]</scope>
    <source>
        <strain evidence="1">ATCC 51147</strain>
    </source>
</reference>
<sequence length="178" mass="19783">MRVFGLMGFQAASRLPAIKGSLKQTSPDCAMNILNLTARPITLTDADTSRPIALTLNQIQQQLTHYPPSDYAWGTAIQTVEDALYPLRDWRQNTQPLAVQGAELLLTLPHQTHPHGATITRDTLEHAFVVVAGYRPQHSLPSLPQTTAFCAVLLLLREWAHHLDYETLILLNESQKAA</sequence>
<keyword evidence="2" id="KW-1185">Reference proteome</keyword>
<dbReference type="EMBL" id="ACJW02000003">
    <property type="protein sequence ID" value="EEP67562.1"/>
    <property type="molecule type" value="Genomic_DNA"/>
</dbReference>
<dbReference type="AlphaFoldDB" id="C4GIE0"/>
<comment type="caution">
    <text evidence="1">The sequence shown here is derived from an EMBL/GenBank/DDBJ whole genome shotgun (WGS) entry which is preliminary data.</text>
</comment>
<proteinExistence type="predicted"/>
<dbReference type="STRING" id="629741.GCWU000324_01810"/>
<protein>
    <submittedName>
        <fullName evidence="1">Uncharacterized protein</fullName>
    </submittedName>
</protein>